<keyword evidence="1" id="KW-0808">Transferase</keyword>
<dbReference type="EMBL" id="JBIRWE010000006">
    <property type="protein sequence ID" value="MFI1965514.1"/>
    <property type="molecule type" value="Genomic_DNA"/>
</dbReference>
<evidence type="ECO:0000259" key="2">
    <source>
        <dbReference type="Pfam" id="PF13581"/>
    </source>
</evidence>
<accession>A0ABW7USB7</accession>
<keyword evidence="1" id="KW-0418">Kinase</keyword>
<keyword evidence="3" id="KW-0547">Nucleotide-binding</keyword>
<keyword evidence="1" id="KW-0723">Serine/threonine-protein kinase</keyword>
<reference evidence="3 4" key="1">
    <citation type="submission" date="2024-10" db="EMBL/GenBank/DDBJ databases">
        <title>The Natural Products Discovery Center: Release of the First 8490 Sequenced Strains for Exploring Actinobacteria Biosynthetic Diversity.</title>
        <authorList>
            <person name="Kalkreuter E."/>
            <person name="Kautsar S.A."/>
            <person name="Yang D."/>
            <person name="Bader C.D."/>
            <person name="Teijaro C.N."/>
            <person name="Fluegel L."/>
            <person name="Davis C.M."/>
            <person name="Simpson J.R."/>
            <person name="Lauterbach L."/>
            <person name="Steele A.D."/>
            <person name="Gui C."/>
            <person name="Meng S."/>
            <person name="Li G."/>
            <person name="Viehrig K."/>
            <person name="Ye F."/>
            <person name="Su P."/>
            <person name="Kiefer A.F."/>
            <person name="Nichols A."/>
            <person name="Cepeda A.J."/>
            <person name="Yan W."/>
            <person name="Fan B."/>
            <person name="Jiang Y."/>
            <person name="Adhikari A."/>
            <person name="Zheng C.-J."/>
            <person name="Schuster L."/>
            <person name="Cowan T.M."/>
            <person name="Smanski M.J."/>
            <person name="Chevrette M.G."/>
            <person name="De Carvalho L.P.S."/>
            <person name="Shen B."/>
        </authorList>
    </citation>
    <scope>NUCLEOTIDE SEQUENCE [LARGE SCALE GENOMIC DNA]</scope>
    <source>
        <strain evidence="3 4">NPDC020327</strain>
    </source>
</reference>
<dbReference type="InterPro" id="IPR003594">
    <property type="entry name" value="HATPase_dom"/>
</dbReference>
<name>A0ABW7USB7_9ACTN</name>
<dbReference type="PANTHER" id="PTHR35526">
    <property type="entry name" value="ANTI-SIGMA-F FACTOR RSBW-RELATED"/>
    <property type="match status" value="1"/>
</dbReference>
<comment type="caution">
    <text evidence="3">The sequence shown here is derived from an EMBL/GenBank/DDBJ whole genome shotgun (WGS) entry which is preliminary data.</text>
</comment>
<gene>
    <name evidence="3" type="ORF">ACH429_15610</name>
</gene>
<dbReference type="InterPro" id="IPR036890">
    <property type="entry name" value="HATPase_C_sf"/>
</dbReference>
<evidence type="ECO:0000313" key="3">
    <source>
        <dbReference type="EMBL" id="MFI1965514.1"/>
    </source>
</evidence>
<dbReference type="GO" id="GO:0005524">
    <property type="term" value="F:ATP binding"/>
    <property type="evidence" value="ECO:0007669"/>
    <property type="project" value="UniProtKB-KW"/>
</dbReference>
<proteinExistence type="predicted"/>
<organism evidence="3 4">
    <name type="scientific">Streptomyces pathocidini</name>
    <dbReference type="NCBI Taxonomy" id="1650571"/>
    <lineage>
        <taxon>Bacteria</taxon>
        <taxon>Bacillati</taxon>
        <taxon>Actinomycetota</taxon>
        <taxon>Actinomycetes</taxon>
        <taxon>Kitasatosporales</taxon>
        <taxon>Streptomycetaceae</taxon>
        <taxon>Streptomyces</taxon>
    </lineage>
</organism>
<dbReference type="CDD" id="cd16936">
    <property type="entry name" value="HATPase_RsbW-like"/>
    <property type="match status" value="1"/>
</dbReference>
<dbReference type="InterPro" id="IPR050267">
    <property type="entry name" value="Anti-sigma-factor_SerPK"/>
</dbReference>
<dbReference type="Proteomes" id="UP001611548">
    <property type="component" value="Unassembled WGS sequence"/>
</dbReference>
<sequence>MPAARFAMPANTSAVARARQQVLATVRSWGGGLDGETADTLELIVSELVTNAVVHGGDGRVAVALCLDGNLLRVSAYDGSPRPPLFRAAKDDEETGRGLALVDALAFRHGWEPTPRGKRCWAELELSESSPVLNSDVLTSGGLASGQAAP</sequence>
<dbReference type="Pfam" id="PF13581">
    <property type="entry name" value="HATPase_c_2"/>
    <property type="match status" value="1"/>
</dbReference>
<feature type="domain" description="Histidine kinase/HSP90-like ATPase" evidence="2">
    <location>
        <begin position="9"/>
        <end position="117"/>
    </location>
</feature>
<protein>
    <submittedName>
        <fullName evidence="3">ATP-binding protein</fullName>
    </submittedName>
</protein>
<keyword evidence="3" id="KW-0067">ATP-binding</keyword>
<dbReference type="Gene3D" id="3.30.565.10">
    <property type="entry name" value="Histidine kinase-like ATPase, C-terminal domain"/>
    <property type="match status" value="1"/>
</dbReference>
<dbReference type="PANTHER" id="PTHR35526:SF3">
    <property type="entry name" value="ANTI-SIGMA-F FACTOR RSBW"/>
    <property type="match status" value="1"/>
</dbReference>
<keyword evidence="4" id="KW-1185">Reference proteome</keyword>
<dbReference type="SUPFAM" id="SSF55874">
    <property type="entry name" value="ATPase domain of HSP90 chaperone/DNA topoisomerase II/histidine kinase"/>
    <property type="match status" value="1"/>
</dbReference>
<dbReference type="RefSeq" id="WP_079101711.1">
    <property type="nucleotide sequence ID" value="NZ_JBIRWE010000006.1"/>
</dbReference>
<evidence type="ECO:0000313" key="4">
    <source>
        <dbReference type="Proteomes" id="UP001611548"/>
    </source>
</evidence>
<evidence type="ECO:0000256" key="1">
    <source>
        <dbReference type="ARBA" id="ARBA00022527"/>
    </source>
</evidence>